<gene>
    <name evidence="1" type="ORF">Q8A64_10815</name>
</gene>
<dbReference type="RefSeq" id="WP_338436839.1">
    <property type="nucleotide sequence ID" value="NZ_JAUYVH010000006.1"/>
</dbReference>
<dbReference type="Gene3D" id="3.30.160.250">
    <property type="match status" value="1"/>
</dbReference>
<sequence length="206" mass="22460">MCSLAEDFLNNAIQISAPNTMEYRYQIHIYFDGEAYIANVPELPHCKGRGKSYADALHNAQYAISLCVEEFKLAGKAPPTPIAISTELQKFCRTKRHESGSGSQQSRVKTKLQQKFGILSNRELAARVGVIAADAPVMLSTALSGNGTRHVRCAIALALNELPSQLWPSRPARLMRGDDECYLRIIGKKGLESLAGQNDAAGSTPL</sequence>
<evidence type="ECO:0000313" key="1">
    <source>
        <dbReference type="EMBL" id="MDQ9170901.1"/>
    </source>
</evidence>
<keyword evidence="2" id="KW-1185">Reference proteome</keyword>
<reference evidence="1 2" key="1">
    <citation type="submission" date="2023-08" db="EMBL/GenBank/DDBJ databases">
        <title>Oxalobacteraceae gen .nov., isolated from river sludge outside the plant.</title>
        <authorList>
            <person name="Zhao S.Y."/>
        </authorList>
    </citation>
    <scope>NUCLEOTIDE SEQUENCE [LARGE SCALE GENOMIC DNA]</scope>
    <source>
        <strain evidence="1 2">R-40</strain>
    </source>
</reference>
<comment type="caution">
    <text evidence="1">The sequence shown here is derived from an EMBL/GenBank/DDBJ whole genome shotgun (WGS) entry which is preliminary data.</text>
</comment>
<dbReference type="Proteomes" id="UP001225596">
    <property type="component" value="Unassembled WGS sequence"/>
</dbReference>
<accession>A0ABU1BSD0</accession>
<evidence type="ECO:0000313" key="2">
    <source>
        <dbReference type="Proteomes" id="UP001225596"/>
    </source>
</evidence>
<name>A0ABU1BSD0_9BURK</name>
<dbReference type="InterPro" id="IPR035069">
    <property type="entry name" value="TTHA1013/TTHA0281-like"/>
</dbReference>
<dbReference type="SUPFAM" id="SSF143100">
    <property type="entry name" value="TTHA1013/TTHA0281-like"/>
    <property type="match status" value="1"/>
</dbReference>
<organism evidence="1 2">
    <name type="scientific">Keguizhuia sedimenti</name>
    <dbReference type="NCBI Taxonomy" id="3064264"/>
    <lineage>
        <taxon>Bacteria</taxon>
        <taxon>Pseudomonadati</taxon>
        <taxon>Pseudomonadota</taxon>
        <taxon>Betaproteobacteria</taxon>
        <taxon>Burkholderiales</taxon>
        <taxon>Oxalobacteraceae</taxon>
        <taxon>Keguizhuia</taxon>
    </lineage>
</organism>
<proteinExistence type="predicted"/>
<protein>
    <submittedName>
        <fullName evidence="1">Type II toxin-antitoxin system HicB family antitoxin</fullName>
    </submittedName>
</protein>
<dbReference type="EMBL" id="JAUYVH010000006">
    <property type="protein sequence ID" value="MDQ9170901.1"/>
    <property type="molecule type" value="Genomic_DNA"/>
</dbReference>